<keyword evidence="2" id="KW-0614">Plasmid</keyword>
<dbReference type="KEGG" id="mmaa:FR932_00015"/>
<evidence type="ECO:0000313" key="2">
    <source>
        <dbReference type="EMBL" id="QFI36310.1"/>
    </source>
</evidence>
<dbReference type="RefSeq" id="WP_151676812.1">
    <property type="nucleotide sequence ID" value="NZ_CP044398.1"/>
</dbReference>
<geneLocation type="plasmid" evidence="2 3">
    <name>unnamed1</name>
</geneLocation>
<reference evidence="2 3" key="1">
    <citation type="submission" date="2019-09" db="EMBL/GenBank/DDBJ databases">
        <title>Hybrid Assembly of the complete Genome of the Deep-Sea Bacterium Moritella marina from long Nanopore and Illumina reads.</title>
        <authorList>
            <person name="Magin S."/>
            <person name="Georgoulis A."/>
            <person name="Papadimitriou K."/>
            <person name="Iliakis G."/>
            <person name="Vorgias C.E."/>
        </authorList>
    </citation>
    <scope>NUCLEOTIDE SEQUENCE [LARGE SCALE GENOMIC DNA]</scope>
    <source>
        <strain evidence="2 3">MP-1</strain>
        <plasmid evidence="2 3">unnamed1</plasmid>
    </source>
</reference>
<evidence type="ECO:0000313" key="3">
    <source>
        <dbReference type="Proteomes" id="UP000327424"/>
    </source>
</evidence>
<name>A0A5J6WGL1_MORMI</name>
<dbReference type="Proteomes" id="UP000327424">
    <property type="component" value="Plasmid unnamed1"/>
</dbReference>
<accession>A0A5J6WGL1</accession>
<organism evidence="2 3">
    <name type="scientific">Moritella marina ATCC 15381</name>
    <dbReference type="NCBI Taxonomy" id="1202962"/>
    <lineage>
        <taxon>Bacteria</taxon>
        <taxon>Pseudomonadati</taxon>
        <taxon>Pseudomonadota</taxon>
        <taxon>Gammaproteobacteria</taxon>
        <taxon>Alteromonadales</taxon>
        <taxon>Moritellaceae</taxon>
        <taxon>Moritella</taxon>
    </lineage>
</organism>
<feature type="region of interest" description="Disordered" evidence="1">
    <location>
        <begin position="47"/>
        <end position="72"/>
    </location>
</feature>
<dbReference type="EMBL" id="CP044398">
    <property type="protein sequence ID" value="QFI36310.1"/>
    <property type="molecule type" value="Genomic_DNA"/>
</dbReference>
<gene>
    <name evidence="2" type="ORF">FR932_00015</name>
</gene>
<evidence type="ECO:0000256" key="1">
    <source>
        <dbReference type="SAM" id="MobiDB-lite"/>
    </source>
</evidence>
<protein>
    <recommendedName>
        <fullName evidence="4">Apea-like HEPN domain-containing protein</fullName>
    </recommendedName>
</protein>
<keyword evidence="3" id="KW-1185">Reference proteome</keyword>
<dbReference type="AlphaFoldDB" id="A0A5J6WGL1"/>
<proteinExistence type="predicted"/>
<evidence type="ECO:0008006" key="4">
    <source>
        <dbReference type="Google" id="ProtNLM"/>
    </source>
</evidence>
<sequence>MDINALTQGTFEYSSHDVTLSFEVINGDMTVKINEYLEVYEEDGAAEDGAAEDGAAEDGAAEDGAAEDGAAEDGAAEEEYYIFEIYAVSSMIKSEVDVEIKNEDGELIGFICFGDELVKKPLNQYTKIKLVGLNLEYISDIDNTSLNEFEPYVLNKSYALIHSQFASEYKNTLLNSSGIWGGFSHSIADPLYKTCVSEIVAMSGIKLPTIEHENKLRGAVSSNNGFDRFLKKYHMLELLYDYICVLKLKTMESSIKSFRRVMQEYSREEFKSLKLLLDDYVMNVDGIVSVMESADEFGTLVTDVFHVYSKDSNPIKDEAKWNSFHELLVERNLSLNKCKSKNLCQNNNEKYRLFILNVATYWIYRIRCSIAHNKIGEFIFEPENEDFVVEIGEKLLDCVISQVLSNLELKEMFDKEAQMNAFLAP</sequence>